<reference evidence="2 3" key="1">
    <citation type="submission" date="2019-12" db="EMBL/GenBank/DDBJ databases">
        <title>Spirosoma sp. HMF4905 genome sequencing and assembly.</title>
        <authorList>
            <person name="Kang H."/>
            <person name="Cha I."/>
            <person name="Kim H."/>
            <person name="Joh K."/>
        </authorList>
    </citation>
    <scope>NUCLEOTIDE SEQUENCE [LARGE SCALE GENOMIC DNA]</scope>
    <source>
        <strain evidence="2 3">HMF4905</strain>
    </source>
</reference>
<dbReference type="AlphaFoldDB" id="A0A7K1SNV6"/>
<keyword evidence="3" id="KW-1185">Reference proteome</keyword>
<organism evidence="2 3">
    <name type="scientific">Spirosoma arboris</name>
    <dbReference type="NCBI Taxonomy" id="2682092"/>
    <lineage>
        <taxon>Bacteria</taxon>
        <taxon>Pseudomonadati</taxon>
        <taxon>Bacteroidota</taxon>
        <taxon>Cytophagia</taxon>
        <taxon>Cytophagales</taxon>
        <taxon>Cytophagaceae</taxon>
        <taxon>Spirosoma</taxon>
    </lineage>
</organism>
<feature type="region of interest" description="Disordered" evidence="1">
    <location>
        <begin position="1"/>
        <end position="26"/>
    </location>
</feature>
<proteinExistence type="predicted"/>
<feature type="compositionally biased region" description="Basic residues" evidence="1">
    <location>
        <begin position="1"/>
        <end position="12"/>
    </location>
</feature>
<evidence type="ECO:0000313" key="3">
    <source>
        <dbReference type="Proteomes" id="UP000436006"/>
    </source>
</evidence>
<dbReference type="EMBL" id="WPIN01000023">
    <property type="protein sequence ID" value="MVM35488.1"/>
    <property type="molecule type" value="Genomic_DNA"/>
</dbReference>
<accession>A0A7K1SNV6</accession>
<evidence type="ECO:0000313" key="2">
    <source>
        <dbReference type="EMBL" id="MVM35488.1"/>
    </source>
</evidence>
<name>A0A7K1SNV6_9BACT</name>
<evidence type="ECO:0000256" key="1">
    <source>
        <dbReference type="SAM" id="MobiDB-lite"/>
    </source>
</evidence>
<dbReference type="Proteomes" id="UP000436006">
    <property type="component" value="Unassembled WGS sequence"/>
</dbReference>
<protein>
    <submittedName>
        <fullName evidence="2">Uncharacterized protein</fullName>
    </submittedName>
</protein>
<comment type="caution">
    <text evidence="2">The sequence shown here is derived from an EMBL/GenBank/DDBJ whole genome shotgun (WGS) entry which is preliminary data.</text>
</comment>
<sequence>MPGKRKQKHASRPKPVAQMIPQSSASDRYLEEADRRLNSLGHGLSAASTPQEVAAAREALDTSIGLILQGFALWDVEQAEQQLSQGHLSQKDYQQRVDQALDRFNKPAEVNPGPSKPPIHIEGPNGEFIYICEQD</sequence>
<feature type="region of interest" description="Disordered" evidence="1">
    <location>
        <begin position="105"/>
        <end position="124"/>
    </location>
</feature>
<gene>
    <name evidence="2" type="ORF">GO755_36035</name>
</gene>
<dbReference type="RefSeq" id="WP_157590287.1">
    <property type="nucleotide sequence ID" value="NZ_WPIN01000023.1"/>
</dbReference>